<dbReference type="GO" id="GO:0005643">
    <property type="term" value="C:nuclear pore"/>
    <property type="evidence" value="ECO:0007669"/>
    <property type="project" value="UniProtKB-SubCell"/>
</dbReference>
<evidence type="ECO:0000256" key="2">
    <source>
        <dbReference type="ARBA" id="ARBA00016439"/>
    </source>
</evidence>
<keyword evidence="5" id="KW-0509">mRNA transport</keyword>
<keyword evidence="3" id="KW-0813">Transport</keyword>
<dbReference type="InterPro" id="IPR012677">
    <property type="entry name" value="Nucleotide-bd_a/b_plait_sf"/>
</dbReference>
<evidence type="ECO:0000256" key="6">
    <source>
        <dbReference type="ARBA" id="ARBA00029997"/>
    </source>
</evidence>
<name>A0AAU9FUF0_DROMD</name>
<evidence type="ECO:0000256" key="4">
    <source>
        <dbReference type="ARBA" id="ARBA00023010"/>
    </source>
</evidence>
<keyword evidence="5" id="KW-0906">Nuclear pore complex</keyword>
<sequence>MFAQQNGGFSTPLKIDRGTTLRSLCATAKRCNWSLDSGFGTEADQPFGCATASASPLVQKRRRATHKAPSDVIAAELLAESRRHPRKPQKPVSCQSPYGPFQWVEISGFPCAASEQILKSFHCVGTILKQRHTPHGIQLQYGFTVEAARALEFNSVCICGYKVRVERLLEDPEQRELAPVPRCPESPLPWQNPQCPQFDFRQRQCSRRQQQWHRSLCRDIYRKNWFWFCFMLLLGLLLHLLGFLWRSFDAWMKSPNAARHDPYPGAGCHCELVNSSVNRHVTAERESATKATHYRGYPARQGSSY</sequence>
<keyword evidence="8" id="KW-1133">Transmembrane helix</keyword>
<dbReference type="GO" id="GO:0003676">
    <property type="term" value="F:nucleic acid binding"/>
    <property type="evidence" value="ECO:0007669"/>
    <property type="project" value="InterPro"/>
</dbReference>
<evidence type="ECO:0000256" key="1">
    <source>
        <dbReference type="ARBA" id="ARBA00004567"/>
    </source>
</evidence>
<dbReference type="Proteomes" id="UP001500889">
    <property type="component" value="Chromosome J"/>
</dbReference>
<evidence type="ECO:0000256" key="5">
    <source>
        <dbReference type="ARBA" id="ARBA00023132"/>
    </source>
</evidence>
<keyword evidence="8" id="KW-0812">Transmembrane</keyword>
<gene>
    <name evidence="10" type="ORF">DMAD_06957</name>
</gene>
<dbReference type="Pfam" id="PF05172">
    <property type="entry name" value="RRM_Nup35"/>
    <property type="match status" value="1"/>
</dbReference>
<feature type="transmembrane region" description="Helical" evidence="8">
    <location>
        <begin position="225"/>
        <end position="245"/>
    </location>
</feature>
<reference evidence="10 11" key="1">
    <citation type="submission" date="2024-02" db="EMBL/GenBank/DDBJ databases">
        <title>A chromosome-level genome assembly of Drosophila madeirensis, a fruit fly species endemic to Madeira island.</title>
        <authorList>
            <person name="Tomihara K."/>
            <person name="Llopart A."/>
            <person name="Yamamoto D."/>
        </authorList>
    </citation>
    <scope>NUCLEOTIDE SEQUENCE [LARGE SCALE GENOMIC DNA]</scope>
    <source>
        <strain evidence="10 11">RF1</strain>
    </source>
</reference>
<evidence type="ECO:0000259" key="9">
    <source>
        <dbReference type="Pfam" id="PF05172"/>
    </source>
</evidence>
<dbReference type="AlphaFoldDB" id="A0AAU9FUF0"/>
<comment type="subcellular location">
    <subcellularLocation>
        <location evidence="1">Nucleus</location>
        <location evidence="1">Nuclear pore complex</location>
    </subcellularLocation>
</comment>
<evidence type="ECO:0000256" key="8">
    <source>
        <dbReference type="SAM" id="Phobius"/>
    </source>
</evidence>
<evidence type="ECO:0000313" key="10">
    <source>
        <dbReference type="EMBL" id="BFF98930.1"/>
    </source>
</evidence>
<keyword evidence="3" id="KW-0653">Protein transport</keyword>
<feature type="domain" description="RRM Nup35-type" evidence="9">
    <location>
        <begin position="102"/>
        <end position="158"/>
    </location>
</feature>
<dbReference type="InterPro" id="IPR007846">
    <property type="entry name" value="RRM_NUP35_dom"/>
</dbReference>
<dbReference type="SUPFAM" id="SSF54928">
    <property type="entry name" value="RNA-binding domain, RBD"/>
    <property type="match status" value="1"/>
</dbReference>
<evidence type="ECO:0000313" key="11">
    <source>
        <dbReference type="Proteomes" id="UP001500889"/>
    </source>
</evidence>
<dbReference type="Gene3D" id="3.30.70.330">
    <property type="match status" value="1"/>
</dbReference>
<proteinExistence type="predicted"/>
<keyword evidence="5" id="KW-0539">Nucleus</keyword>
<protein>
    <recommendedName>
        <fullName evidence="2">Nucleoporin NUP35</fullName>
    </recommendedName>
    <alternativeName>
        <fullName evidence="7">35 kDa nucleoporin</fullName>
    </alternativeName>
    <alternativeName>
        <fullName evidence="6">Nucleoporin NUP53</fullName>
    </alternativeName>
</protein>
<keyword evidence="4" id="KW-0811">Translocation</keyword>
<keyword evidence="8" id="KW-0472">Membrane</keyword>
<organism evidence="10 11">
    <name type="scientific">Drosophila madeirensis</name>
    <name type="common">Fruit fly</name>
    <dbReference type="NCBI Taxonomy" id="30013"/>
    <lineage>
        <taxon>Eukaryota</taxon>
        <taxon>Metazoa</taxon>
        <taxon>Ecdysozoa</taxon>
        <taxon>Arthropoda</taxon>
        <taxon>Hexapoda</taxon>
        <taxon>Insecta</taxon>
        <taxon>Pterygota</taxon>
        <taxon>Neoptera</taxon>
        <taxon>Endopterygota</taxon>
        <taxon>Diptera</taxon>
        <taxon>Brachycera</taxon>
        <taxon>Muscomorpha</taxon>
        <taxon>Ephydroidea</taxon>
        <taxon>Drosophilidae</taxon>
        <taxon>Drosophila</taxon>
        <taxon>Sophophora</taxon>
    </lineage>
</organism>
<dbReference type="GO" id="GO:0015031">
    <property type="term" value="P:protein transport"/>
    <property type="evidence" value="ECO:0007669"/>
    <property type="project" value="UniProtKB-KW"/>
</dbReference>
<evidence type="ECO:0000256" key="3">
    <source>
        <dbReference type="ARBA" id="ARBA00022927"/>
    </source>
</evidence>
<keyword evidence="11" id="KW-1185">Reference proteome</keyword>
<accession>A0AAU9FUF0</accession>
<dbReference type="InterPro" id="IPR035979">
    <property type="entry name" value="RBD_domain_sf"/>
</dbReference>
<evidence type="ECO:0000256" key="7">
    <source>
        <dbReference type="ARBA" id="ARBA00030250"/>
    </source>
</evidence>
<dbReference type="EMBL" id="AP029265">
    <property type="protein sequence ID" value="BFF98930.1"/>
    <property type="molecule type" value="Genomic_DNA"/>
</dbReference>